<evidence type="ECO:0000313" key="1">
    <source>
        <dbReference type="EMBL" id="MFC4351080.1"/>
    </source>
</evidence>
<name>A0ABV8UIQ8_9PROT</name>
<gene>
    <name evidence="1" type="ORF">ACFOW6_05935</name>
</gene>
<protein>
    <submittedName>
        <fullName evidence="1">DUF1491 family protein</fullName>
    </submittedName>
</protein>
<dbReference type="Gene3D" id="3.40.1530.20">
    <property type="entry name" value="Protein of unknown function (DUF1491)"/>
    <property type="match status" value="1"/>
</dbReference>
<evidence type="ECO:0000313" key="2">
    <source>
        <dbReference type="Proteomes" id="UP001595799"/>
    </source>
</evidence>
<dbReference type="Pfam" id="PF07372">
    <property type="entry name" value="DUF1491"/>
    <property type="match status" value="1"/>
</dbReference>
<dbReference type="RefSeq" id="WP_382421421.1">
    <property type="nucleotide sequence ID" value="NZ_JBHSCW010000003.1"/>
</dbReference>
<dbReference type="EMBL" id="JBHSCW010000003">
    <property type="protein sequence ID" value="MFC4351080.1"/>
    <property type="molecule type" value="Genomic_DNA"/>
</dbReference>
<keyword evidence="2" id="KW-1185">Reference proteome</keyword>
<organism evidence="1 2">
    <name type="scientific">Fodinicurvata halophila</name>
    <dbReference type="NCBI Taxonomy" id="1419723"/>
    <lineage>
        <taxon>Bacteria</taxon>
        <taxon>Pseudomonadati</taxon>
        <taxon>Pseudomonadota</taxon>
        <taxon>Alphaproteobacteria</taxon>
        <taxon>Rhodospirillales</taxon>
        <taxon>Rhodovibrionaceae</taxon>
        <taxon>Fodinicurvata</taxon>
    </lineage>
</organism>
<dbReference type="InterPro" id="IPR009964">
    <property type="entry name" value="DUF1491"/>
</dbReference>
<sequence length="109" mass="12498">MNEEARIPTHIWVMAGVRQSNQQGIPAMLRRRGEAMDGLVYLKISLLDGHAWVLTRQRDLDNRLTWVSVPRGEKLSEEDAESYLERAVQRDPDSWIIEVEDPQGANPFA</sequence>
<reference evidence="2" key="1">
    <citation type="journal article" date="2019" name="Int. J. Syst. Evol. Microbiol.">
        <title>The Global Catalogue of Microorganisms (GCM) 10K type strain sequencing project: providing services to taxonomists for standard genome sequencing and annotation.</title>
        <authorList>
            <consortium name="The Broad Institute Genomics Platform"/>
            <consortium name="The Broad Institute Genome Sequencing Center for Infectious Disease"/>
            <person name="Wu L."/>
            <person name="Ma J."/>
        </authorList>
    </citation>
    <scope>NUCLEOTIDE SEQUENCE [LARGE SCALE GENOMIC DNA]</scope>
    <source>
        <strain evidence="2">CECT 8472</strain>
    </source>
</reference>
<accession>A0ABV8UIQ8</accession>
<proteinExistence type="predicted"/>
<comment type="caution">
    <text evidence="1">The sequence shown here is derived from an EMBL/GenBank/DDBJ whole genome shotgun (WGS) entry which is preliminary data.</text>
</comment>
<dbReference type="Proteomes" id="UP001595799">
    <property type="component" value="Unassembled WGS sequence"/>
</dbReference>